<comment type="caution">
    <text evidence="1">The sequence shown here is derived from an EMBL/GenBank/DDBJ whole genome shotgun (WGS) entry which is preliminary data.</text>
</comment>
<reference evidence="1 2" key="1">
    <citation type="journal article" date="2020" name="Cell">
        <title>Large-Scale Comparative Analyses of Tick Genomes Elucidate Their Genetic Diversity and Vector Capacities.</title>
        <authorList>
            <consortium name="Tick Genome and Microbiome Consortium (TIGMIC)"/>
            <person name="Jia N."/>
            <person name="Wang J."/>
            <person name="Shi W."/>
            <person name="Du L."/>
            <person name="Sun Y."/>
            <person name="Zhan W."/>
            <person name="Jiang J.F."/>
            <person name="Wang Q."/>
            <person name="Zhang B."/>
            <person name="Ji P."/>
            <person name="Bell-Sakyi L."/>
            <person name="Cui X.M."/>
            <person name="Yuan T.T."/>
            <person name="Jiang B.G."/>
            <person name="Yang W.F."/>
            <person name="Lam T.T."/>
            <person name="Chang Q.C."/>
            <person name="Ding S.J."/>
            <person name="Wang X.J."/>
            <person name="Zhu J.G."/>
            <person name="Ruan X.D."/>
            <person name="Zhao L."/>
            <person name="Wei J.T."/>
            <person name="Ye R.Z."/>
            <person name="Que T.C."/>
            <person name="Du C.H."/>
            <person name="Zhou Y.H."/>
            <person name="Cheng J.X."/>
            <person name="Dai P.F."/>
            <person name="Guo W.B."/>
            <person name="Han X.H."/>
            <person name="Huang E.J."/>
            <person name="Li L.F."/>
            <person name="Wei W."/>
            <person name="Gao Y.C."/>
            <person name="Liu J.Z."/>
            <person name="Shao H.Z."/>
            <person name="Wang X."/>
            <person name="Wang C.C."/>
            <person name="Yang T.C."/>
            <person name="Huo Q.B."/>
            <person name="Li W."/>
            <person name="Chen H.Y."/>
            <person name="Chen S.E."/>
            <person name="Zhou L.G."/>
            <person name="Ni X.B."/>
            <person name="Tian J.H."/>
            <person name="Sheng Y."/>
            <person name="Liu T."/>
            <person name="Pan Y.S."/>
            <person name="Xia L.Y."/>
            <person name="Li J."/>
            <person name="Zhao F."/>
            <person name="Cao W.C."/>
        </authorList>
    </citation>
    <scope>NUCLEOTIDE SEQUENCE [LARGE SCALE GENOMIC DNA]</scope>
    <source>
        <strain evidence="1">Iper-2018</strain>
    </source>
</reference>
<evidence type="ECO:0000313" key="2">
    <source>
        <dbReference type="Proteomes" id="UP000805193"/>
    </source>
</evidence>
<protein>
    <submittedName>
        <fullName evidence="1">Uncharacterized protein</fullName>
    </submittedName>
</protein>
<proteinExistence type="predicted"/>
<evidence type="ECO:0000313" key="1">
    <source>
        <dbReference type="EMBL" id="KAG0438997.1"/>
    </source>
</evidence>
<sequence>WNDIAFSFLIGGDGSVYEGCGWRRVGAHTFRYDDTSLSFGFIGTYSKKVPNSVMLRTAKRLIQYGIEM</sequence>
<feature type="non-terminal residue" evidence="1">
    <location>
        <position position="1"/>
    </location>
</feature>
<accession>A0AC60QSF5</accession>
<dbReference type="Proteomes" id="UP000805193">
    <property type="component" value="Unassembled WGS sequence"/>
</dbReference>
<feature type="non-terminal residue" evidence="1">
    <location>
        <position position="68"/>
    </location>
</feature>
<name>A0AC60QSF5_IXOPE</name>
<organism evidence="1 2">
    <name type="scientific">Ixodes persulcatus</name>
    <name type="common">Taiga tick</name>
    <dbReference type="NCBI Taxonomy" id="34615"/>
    <lineage>
        <taxon>Eukaryota</taxon>
        <taxon>Metazoa</taxon>
        <taxon>Ecdysozoa</taxon>
        <taxon>Arthropoda</taxon>
        <taxon>Chelicerata</taxon>
        <taxon>Arachnida</taxon>
        <taxon>Acari</taxon>
        <taxon>Parasitiformes</taxon>
        <taxon>Ixodida</taxon>
        <taxon>Ixodoidea</taxon>
        <taxon>Ixodidae</taxon>
        <taxon>Ixodinae</taxon>
        <taxon>Ixodes</taxon>
    </lineage>
</organism>
<gene>
    <name evidence="1" type="ORF">HPB47_016792</name>
</gene>
<dbReference type="EMBL" id="JABSTQ010005596">
    <property type="protein sequence ID" value="KAG0438997.1"/>
    <property type="molecule type" value="Genomic_DNA"/>
</dbReference>
<keyword evidence="2" id="KW-1185">Reference proteome</keyword>